<evidence type="ECO:0000256" key="2">
    <source>
        <dbReference type="ARBA" id="ARBA00022723"/>
    </source>
</evidence>
<gene>
    <name evidence="7" type="ORF">IC617_04285</name>
</gene>
<evidence type="ECO:0000256" key="3">
    <source>
        <dbReference type="ARBA" id="ARBA00022801"/>
    </source>
</evidence>
<evidence type="ECO:0000313" key="7">
    <source>
        <dbReference type="EMBL" id="MBD1388639.1"/>
    </source>
</evidence>
<dbReference type="Pfam" id="PF00884">
    <property type="entry name" value="Sulfatase"/>
    <property type="match status" value="1"/>
</dbReference>
<accession>A0A8J6QQC9</accession>
<name>A0A8J6QQC9_9GAMM</name>
<protein>
    <submittedName>
        <fullName evidence="7">Sulfatase-like hydrolase/transferase</fullName>
    </submittedName>
</protein>
<dbReference type="InterPro" id="IPR024607">
    <property type="entry name" value="Sulfatase_CS"/>
</dbReference>
<dbReference type="SUPFAM" id="SSF53649">
    <property type="entry name" value="Alkaline phosphatase-like"/>
    <property type="match status" value="1"/>
</dbReference>
<evidence type="ECO:0000256" key="1">
    <source>
        <dbReference type="ARBA" id="ARBA00008779"/>
    </source>
</evidence>
<evidence type="ECO:0000256" key="4">
    <source>
        <dbReference type="ARBA" id="ARBA00022837"/>
    </source>
</evidence>
<evidence type="ECO:0000313" key="8">
    <source>
        <dbReference type="Proteomes" id="UP000638014"/>
    </source>
</evidence>
<dbReference type="InterPro" id="IPR050738">
    <property type="entry name" value="Sulfatase"/>
</dbReference>
<dbReference type="Proteomes" id="UP000638014">
    <property type="component" value="Unassembled WGS sequence"/>
</dbReference>
<sequence>MNTKVSTLGLLVAAVLAAAGCATQSNQSASADDQAQQPLQQQAPNIVFIYTDDQAPWALGYSGNPQALTPNLDKLAEQGMYFPNSYTTTPVCSPARAGLLTSQYGYEHGIDDWINTKAKTLTGHQPDLGIEPEYETWPEILQQAGYTTGLIGKWHIGYQERHHPKHHGYDEFVGFVGGGTSPDNPHLDVNGTEIHEQGLTVDILTRYAVDFVRRHQDDKFVLSLHYRAPHYKFLPVAPEDEAPYLAMDIKLPHPDYPDLNKTRAVKLMREYLSSVRGIDRNVGILMAELQQLGLSDNTVVVFTSDHGYNIAHNGIWHKGNGFWLLNQKTKGTANVPSGQRPNLYDNSIKVPTIVRWPAVVKPGTVNPSTLSNLDWFPTLVDLGQGQASADNIVRGQSYVPVLRDPKQVLSTDYYAAYSTQHQSVTDMRMYSDGQYKLVKDFKNPERDELFDLVNDPEETTNIIDTEDAKLVAVIRQFEQIIHDKMVATNDPLLGRMSAN</sequence>
<dbReference type="GO" id="GO:0046872">
    <property type="term" value="F:metal ion binding"/>
    <property type="evidence" value="ECO:0007669"/>
    <property type="project" value="UniProtKB-KW"/>
</dbReference>
<dbReference type="InterPro" id="IPR017850">
    <property type="entry name" value="Alkaline_phosphatase_core_sf"/>
</dbReference>
<keyword evidence="2" id="KW-0479">Metal-binding</keyword>
<feature type="chain" id="PRO_5035249930" evidence="5">
    <location>
        <begin position="32"/>
        <end position="499"/>
    </location>
</feature>
<dbReference type="Gene3D" id="3.30.1120.10">
    <property type="match status" value="1"/>
</dbReference>
<keyword evidence="5" id="KW-0732">Signal</keyword>
<dbReference type="PROSITE" id="PS00149">
    <property type="entry name" value="SULFATASE_2"/>
    <property type="match status" value="1"/>
</dbReference>
<dbReference type="RefSeq" id="WP_191143749.1">
    <property type="nucleotide sequence ID" value="NZ_JACXAF010000004.1"/>
</dbReference>
<organism evidence="7 8">
    <name type="scientific">Neiella litorisoli</name>
    <dbReference type="NCBI Taxonomy" id="2771431"/>
    <lineage>
        <taxon>Bacteria</taxon>
        <taxon>Pseudomonadati</taxon>
        <taxon>Pseudomonadota</taxon>
        <taxon>Gammaproteobacteria</taxon>
        <taxon>Alteromonadales</taxon>
        <taxon>Echinimonadaceae</taxon>
        <taxon>Neiella</taxon>
    </lineage>
</organism>
<dbReference type="AlphaFoldDB" id="A0A8J6QQC9"/>
<feature type="signal peptide" evidence="5">
    <location>
        <begin position="1"/>
        <end position="31"/>
    </location>
</feature>
<comment type="caution">
    <text evidence="7">The sequence shown here is derived from an EMBL/GenBank/DDBJ whole genome shotgun (WGS) entry which is preliminary data.</text>
</comment>
<dbReference type="PANTHER" id="PTHR42693">
    <property type="entry name" value="ARYLSULFATASE FAMILY MEMBER"/>
    <property type="match status" value="1"/>
</dbReference>
<dbReference type="Gene3D" id="3.40.720.10">
    <property type="entry name" value="Alkaline Phosphatase, subunit A"/>
    <property type="match status" value="1"/>
</dbReference>
<keyword evidence="8" id="KW-1185">Reference proteome</keyword>
<feature type="domain" description="Sulfatase N-terminal" evidence="6">
    <location>
        <begin position="44"/>
        <end position="382"/>
    </location>
</feature>
<keyword evidence="4" id="KW-0106">Calcium</keyword>
<dbReference type="PROSITE" id="PS51257">
    <property type="entry name" value="PROKAR_LIPOPROTEIN"/>
    <property type="match status" value="1"/>
</dbReference>
<keyword evidence="3 7" id="KW-0378">Hydrolase</keyword>
<reference evidence="7" key="1">
    <citation type="submission" date="2020-09" db="EMBL/GenBank/DDBJ databases">
        <title>A novel bacterium of genus Neiella, isolated from South China Sea.</title>
        <authorList>
            <person name="Huang H."/>
            <person name="Mo K."/>
            <person name="Hu Y."/>
        </authorList>
    </citation>
    <scope>NUCLEOTIDE SEQUENCE</scope>
    <source>
        <strain evidence="7">HB171785</strain>
    </source>
</reference>
<dbReference type="PANTHER" id="PTHR42693:SF53">
    <property type="entry name" value="ENDO-4-O-SULFATASE"/>
    <property type="match status" value="1"/>
</dbReference>
<dbReference type="GO" id="GO:0004065">
    <property type="term" value="F:arylsulfatase activity"/>
    <property type="evidence" value="ECO:0007669"/>
    <property type="project" value="TreeGrafter"/>
</dbReference>
<evidence type="ECO:0000259" key="6">
    <source>
        <dbReference type="Pfam" id="PF00884"/>
    </source>
</evidence>
<dbReference type="InterPro" id="IPR000917">
    <property type="entry name" value="Sulfatase_N"/>
</dbReference>
<evidence type="ECO:0000256" key="5">
    <source>
        <dbReference type="SAM" id="SignalP"/>
    </source>
</evidence>
<comment type="similarity">
    <text evidence="1">Belongs to the sulfatase family.</text>
</comment>
<proteinExistence type="inferred from homology"/>
<dbReference type="EMBL" id="JACXAF010000004">
    <property type="protein sequence ID" value="MBD1388639.1"/>
    <property type="molecule type" value="Genomic_DNA"/>
</dbReference>